<reference evidence="2 3" key="1">
    <citation type="journal article" date="2019" name="Int. J. Syst. Evol. Microbiol.">
        <title>The Global Catalogue of Microorganisms (GCM) 10K type strain sequencing project: providing services to taxonomists for standard genome sequencing and annotation.</title>
        <authorList>
            <consortium name="The Broad Institute Genomics Platform"/>
            <consortium name="The Broad Institute Genome Sequencing Center for Infectious Disease"/>
            <person name="Wu L."/>
            <person name="Ma J."/>
        </authorList>
    </citation>
    <scope>NUCLEOTIDE SEQUENCE [LARGE SCALE GENOMIC DNA]</scope>
    <source>
        <strain evidence="2 3">JCM 6833</strain>
    </source>
</reference>
<keyword evidence="3" id="KW-1185">Reference proteome</keyword>
<evidence type="ECO:0000313" key="3">
    <source>
        <dbReference type="Proteomes" id="UP001501509"/>
    </source>
</evidence>
<dbReference type="RefSeq" id="WP_344543068.1">
    <property type="nucleotide sequence ID" value="NZ_BAAATD010000005.1"/>
</dbReference>
<organism evidence="2 3">
    <name type="scientific">Actinomadura fulvescens</name>
    <dbReference type="NCBI Taxonomy" id="46160"/>
    <lineage>
        <taxon>Bacteria</taxon>
        <taxon>Bacillati</taxon>
        <taxon>Actinomycetota</taxon>
        <taxon>Actinomycetes</taxon>
        <taxon>Streptosporangiales</taxon>
        <taxon>Thermomonosporaceae</taxon>
        <taxon>Actinomadura</taxon>
    </lineage>
</organism>
<gene>
    <name evidence="2" type="ORF">GCM10010411_40770</name>
</gene>
<accession>A0ABN3PVJ2</accession>
<dbReference type="InterPro" id="IPR007278">
    <property type="entry name" value="DUF397"/>
</dbReference>
<protein>
    <recommendedName>
        <fullName evidence="1">DUF397 domain-containing protein</fullName>
    </recommendedName>
</protein>
<evidence type="ECO:0000313" key="2">
    <source>
        <dbReference type="EMBL" id="GAA2602763.1"/>
    </source>
</evidence>
<dbReference type="Proteomes" id="UP001501509">
    <property type="component" value="Unassembled WGS sequence"/>
</dbReference>
<evidence type="ECO:0000259" key="1">
    <source>
        <dbReference type="Pfam" id="PF04149"/>
    </source>
</evidence>
<sequence length="65" mass="7142">MISDRFSVWRTAGHSGGGNCVEVAGDSELVAVRDSKDRVGPRLEFTASEWTVFVTRAKRGAFDPR</sequence>
<name>A0ABN3PVJ2_9ACTN</name>
<feature type="domain" description="DUF397" evidence="1">
    <location>
        <begin position="8"/>
        <end position="58"/>
    </location>
</feature>
<proteinExistence type="predicted"/>
<dbReference type="Pfam" id="PF04149">
    <property type="entry name" value="DUF397"/>
    <property type="match status" value="1"/>
</dbReference>
<comment type="caution">
    <text evidence="2">The sequence shown here is derived from an EMBL/GenBank/DDBJ whole genome shotgun (WGS) entry which is preliminary data.</text>
</comment>
<dbReference type="EMBL" id="BAAATD010000005">
    <property type="protein sequence ID" value="GAA2602763.1"/>
    <property type="molecule type" value="Genomic_DNA"/>
</dbReference>